<accession>A0A8S1VKB7</accession>
<dbReference type="AlphaFoldDB" id="A0A8S1VKB7"/>
<protein>
    <recommendedName>
        <fullName evidence="4">Rubisco LSMT substrate-binding domain-containing protein</fullName>
    </recommendedName>
</protein>
<evidence type="ECO:0008006" key="4">
    <source>
        <dbReference type="Google" id="ProtNLM"/>
    </source>
</evidence>
<name>A0A8S1VKB7_9CILI</name>
<gene>
    <name evidence="2" type="ORF">PPENT_87.1.T0690166</name>
</gene>
<dbReference type="GO" id="GO:0005634">
    <property type="term" value="C:nucleus"/>
    <property type="evidence" value="ECO:0007669"/>
    <property type="project" value="TreeGrafter"/>
</dbReference>
<dbReference type="PANTHER" id="PTHR13271">
    <property type="entry name" value="UNCHARACTERIZED PUTATIVE METHYLTRANSFERASE"/>
    <property type="match status" value="1"/>
</dbReference>
<sequence length="706" mass="85350">MIDLQYPFKIKYKRSDFSQFIILLLPQYQFNVINYINQQKDCYLISQRINDIHIQKKIKGIYKKDPSAQEVEGQKEFQEYVQYLIERGMKINNLQMAQFKTRNNLPYLGLQTIEKIENDSILVSVPKELMLTTKIAYFSDIQEIFDAYPQFFCLYCAGGWQDRILLTYILYQSQLGRQSQWYHLISNLPRDIDYLIFWSDEELKLLNDEKLVQKSKRELQDFLLIQKTLTHILDQYPQHFKKETYSFDNIKWIFIHLVSRCFGSTLEQVAFVPFCEMFNHENTDVKYKGLYLENNINKPKEDKQQDTNQSDESDGDSDSYEQEDYQYPIEILQQIKNQKQKTPTYKLIEQELIQYQNQVNFQDPNAIEKLRLYQEKCNTRIDLQIQYLKNKRWFQENLNLRDNFTIIFVSKSLEYIQEQIKLYETEVLSYDQLSSILQSVEEKSELYLEYVKDYACEKLKEKSYQLKQFEIPEQTQAIETVKEMLQIAIPENIKPFEAKEDWKEDLFDNFVIKCSNKDEFEKGAQAYFSYGKISNRSLLLRYGFTLEYNIYDYVEVKTQYIQYIPFASDIAQYFQLSKYKKFKIKYTKINDDLLMYFKILNWQYDQGISYLFDDIYDTTVIDQAINLIKSYHNEHFKETLKYQQEKLKDSNLNYHDYFALIYHVERQRIIEAQLEALQMLKCKIEKKDFGKQQFEWTSYLIEKFQD</sequence>
<dbReference type="GO" id="GO:0016279">
    <property type="term" value="F:protein-lysine N-methyltransferase activity"/>
    <property type="evidence" value="ECO:0007669"/>
    <property type="project" value="TreeGrafter"/>
</dbReference>
<dbReference type="InterPro" id="IPR050600">
    <property type="entry name" value="SETD3_SETD6_MTase"/>
</dbReference>
<dbReference type="PANTHER" id="PTHR13271:SF34">
    <property type="entry name" value="N-LYSINE METHYLTRANSFERASE SETD6"/>
    <property type="match status" value="1"/>
</dbReference>
<dbReference type="EMBL" id="CAJJDO010000069">
    <property type="protein sequence ID" value="CAD8178378.1"/>
    <property type="molecule type" value="Genomic_DNA"/>
</dbReference>
<keyword evidence="3" id="KW-1185">Reference proteome</keyword>
<reference evidence="2" key="1">
    <citation type="submission" date="2021-01" db="EMBL/GenBank/DDBJ databases">
        <authorList>
            <consortium name="Genoscope - CEA"/>
            <person name="William W."/>
        </authorList>
    </citation>
    <scope>NUCLEOTIDE SEQUENCE</scope>
</reference>
<comment type="caution">
    <text evidence="2">The sequence shown here is derived from an EMBL/GenBank/DDBJ whole genome shotgun (WGS) entry which is preliminary data.</text>
</comment>
<dbReference type="Proteomes" id="UP000689195">
    <property type="component" value="Unassembled WGS sequence"/>
</dbReference>
<proteinExistence type="predicted"/>
<dbReference type="FunFam" id="3.90.1410.10:FF:000025">
    <property type="entry name" value="Uncharacterized protein"/>
    <property type="match status" value="1"/>
</dbReference>
<evidence type="ECO:0000313" key="2">
    <source>
        <dbReference type="EMBL" id="CAD8178378.1"/>
    </source>
</evidence>
<evidence type="ECO:0000313" key="3">
    <source>
        <dbReference type="Proteomes" id="UP000689195"/>
    </source>
</evidence>
<dbReference type="CDD" id="cd10527">
    <property type="entry name" value="SET_LSMT"/>
    <property type="match status" value="1"/>
</dbReference>
<feature type="compositionally biased region" description="Acidic residues" evidence="1">
    <location>
        <begin position="309"/>
        <end position="320"/>
    </location>
</feature>
<organism evidence="2 3">
    <name type="scientific">Paramecium pentaurelia</name>
    <dbReference type="NCBI Taxonomy" id="43138"/>
    <lineage>
        <taxon>Eukaryota</taxon>
        <taxon>Sar</taxon>
        <taxon>Alveolata</taxon>
        <taxon>Ciliophora</taxon>
        <taxon>Intramacronucleata</taxon>
        <taxon>Oligohymenophorea</taxon>
        <taxon>Peniculida</taxon>
        <taxon>Parameciidae</taxon>
        <taxon>Paramecium</taxon>
    </lineage>
</organism>
<dbReference type="OrthoDB" id="341421at2759"/>
<feature type="region of interest" description="Disordered" evidence="1">
    <location>
        <begin position="297"/>
        <end position="320"/>
    </location>
</feature>
<evidence type="ECO:0000256" key="1">
    <source>
        <dbReference type="SAM" id="MobiDB-lite"/>
    </source>
</evidence>